<evidence type="ECO:0000256" key="1">
    <source>
        <dbReference type="ARBA" id="ARBA00010518"/>
    </source>
</evidence>
<evidence type="ECO:0000256" key="8">
    <source>
        <dbReference type="SAM" id="SignalP"/>
    </source>
</evidence>
<comment type="similarity">
    <text evidence="1 7">Belongs to the asparaginase 1 family.</text>
</comment>
<dbReference type="EC" id="3.5.1.1" evidence="2"/>
<protein>
    <recommendedName>
        <fullName evidence="2">asparaginase</fullName>
        <ecNumber evidence="2">3.5.1.1</ecNumber>
    </recommendedName>
</protein>
<feature type="domain" description="L-asparaginase N-terminal" evidence="9">
    <location>
        <begin position="25"/>
        <end position="217"/>
    </location>
</feature>
<dbReference type="CDD" id="cd08964">
    <property type="entry name" value="L-asparaginase_II"/>
    <property type="match status" value="1"/>
</dbReference>
<dbReference type="Pfam" id="PF00710">
    <property type="entry name" value="Asparaginase"/>
    <property type="match status" value="1"/>
</dbReference>
<evidence type="ECO:0000259" key="9">
    <source>
        <dbReference type="Pfam" id="PF00710"/>
    </source>
</evidence>
<dbReference type="InterPro" id="IPR040919">
    <property type="entry name" value="Asparaginase_C"/>
</dbReference>
<evidence type="ECO:0000256" key="2">
    <source>
        <dbReference type="ARBA" id="ARBA00012920"/>
    </source>
</evidence>
<evidence type="ECO:0000313" key="12">
    <source>
        <dbReference type="Proteomes" id="UP001492380"/>
    </source>
</evidence>
<feature type="signal peptide" evidence="8">
    <location>
        <begin position="1"/>
        <end position="22"/>
    </location>
</feature>
<dbReference type="SUPFAM" id="SSF53774">
    <property type="entry name" value="Glutaminase/Asparaginase"/>
    <property type="match status" value="1"/>
</dbReference>
<dbReference type="PROSITE" id="PS00144">
    <property type="entry name" value="ASN_GLN_ASE_1"/>
    <property type="match status" value="1"/>
</dbReference>
<dbReference type="Gene3D" id="3.40.50.40">
    <property type="match status" value="1"/>
</dbReference>
<evidence type="ECO:0000256" key="5">
    <source>
        <dbReference type="PROSITE-ProRule" id="PRU10099"/>
    </source>
</evidence>
<dbReference type="PANTHER" id="PTHR11707:SF28">
    <property type="entry name" value="60 KDA LYSOPHOSPHOLIPASE"/>
    <property type="match status" value="1"/>
</dbReference>
<dbReference type="PIRSF" id="PIRSF500176">
    <property type="entry name" value="L_ASNase"/>
    <property type="match status" value="1"/>
</dbReference>
<feature type="active site" evidence="6">
    <location>
        <position position="113"/>
    </location>
</feature>
<evidence type="ECO:0000256" key="4">
    <source>
        <dbReference type="ARBA" id="ARBA00049366"/>
    </source>
</evidence>
<evidence type="ECO:0000259" key="10">
    <source>
        <dbReference type="Pfam" id="PF17763"/>
    </source>
</evidence>
<comment type="caution">
    <text evidence="11">The sequence shown here is derived from an EMBL/GenBank/DDBJ whole genome shotgun (WGS) entry which is preliminary data.</text>
</comment>
<evidence type="ECO:0000256" key="6">
    <source>
        <dbReference type="PROSITE-ProRule" id="PRU10100"/>
    </source>
</evidence>
<keyword evidence="8" id="KW-0732">Signal</keyword>
<dbReference type="SMART" id="SM00870">
    <property type="entry name" value="Asparaginase"/>
    <property type="match status" value="1"/>
</dbReference>
<dbReference type="InterPro" id="IPR036152">
    <property type="entry name" value="Asp/glu_Ase-like_sf"/>
</dbReference>
<dbReference type="InterPro" id="IPR027474">
    <property type="entry name" value="L-asparaginase_N"/>
</dbReference>
<feature type="domain" description="Asparaginase/glutaminase C-terminal" evidence="10">
    <location>
        <begin position="236"/>
        <end position="336"/>
    </location>
</feature>
<dbReference type="PIRSF" id="PIRSF001220">
    <property type="entry name" value="L-ASNase_gatD"/>
    <property type="match status" value="1"/>
</dbReference>
<dbReference type="PROSITE" id="PS00917">
    <property type="entry name" value="ASN_GLN_ASE_2"/>
    <property type="match status" value="1"/>
</dbReference>
<keyword evidence="12" id="KW-1185">Reference proteome</keyword>
<dbReference type="InterPro" id="IPR027475">
    <property type="entry name" value="Asparaginase/glutaminase_AS2"/>
</dbReference>
<dbReference type="PANTHER" id="PTHR11707">
    <property type="entry name" value="L-ASPARAGINASE"/>
    <property type="match status" value="1"/>
</dbReference>
<dbReference type="Proteomes" id="UP001492380">
    <property type="component" value="Unassembled WGS sequence"/>
</dbReference>
<dbReference type="InterPro" id="IPR037152">
    <property type="entry name" value="L-asparaginase_N_sf"/>
</dbReference>
<sequence length="352" mass="37787">MHPSKLEINFLPCILLVLQCWSLPHVTIIATGGTIAGVASSTATTNYKDSTLAVDALIEAVPQVKDLAQIQGIQFSNIGSENMNTSLLLPLSKLVTTLVSNGSSDGVVITHGTDTLEESAFFLDITYDLPAPVAMVAAMRPSTALSADGPFNIYEAVALASSETAANRGVMMTLNDRIGSAVYTTKTNTRALDTFKAVEQGYLGVFNDKTPIFYYQPARAWKKPFFDISGVESLPKVDILYGHIDSDVSLLNFSISNGARGVVVACTGDGSLPTTWKETAKYWSESGVPVIRSSRTGSSYVAPGYDNLTAGEYTYLNSGNYNPQKARILLQLVLNEYGGGNQSLVQGFFDPY</sequence>
<dbReference type="InterPro" id="IPR027473">
    <property type="entry name" value="L-asparaginase_C"/>
</dbReference>
<name>A0ABR1YCQ2_9PEZI</name>
<evidence type="ECO:0000256" key="7">
    <source>
        <dbReference type="RuleBase" id="RU004456"/>
    </source>
</evidence>
<dbReference type="PROSITE" id="PS51732">
    <property type="entry name" value="ASN_GLN_ASE_3"/>
    <property type="match status" value="1"/>
</dbReference>
<keyword evidence="3" id="KW-0378">Hydrolase</keyword>
<feature type="chain" id="PRO_5047325024" description="asparaginase" evidence="8">
    <location>
        <begin position="23"/>
        <end position="352"/>
    </location>
</feature>
<dbReference type="EMBL" id="JBBWRZ010000011">
    <property type="protein sequence ID" value="KAK8225755.1"/>
    <property type="molecule type" value="Genomic_DNA"/>
</dbReference>
<organism evidence="11 12">
    <name type="scientific">Phyllosticta capitalensis</name>
    <dbReference type="NCBI Taxonomy" id="121624"/>
    <lineage>
        <taxon>Eukaryota</taxon>
        <taxon>Fungi</taxon>
        <taxon>Dikarya</taxon>
        <taxon>Ascomycota</taxon>
        <taxon>Pezizomycotina</taxon>
        <taxon>Dothideomycetes</taxon>
        <taxon>Dothideomycetes incertae sedis</taxon>
        <taxon>Botryosphaeriales</taxon>
        <taxon>Phyllostictaceae</taxon>
        <taxon>Phyllosticta</taxon>
    </lineage>
</organism>
<feature type="active site" evidence="5">
    <location>
        <position position="34"/>
    </location>
</feature>
<gene>
    <name evidence="11" type="ORF">HDK90DRAFT_66287</name>
</gene>
<dbReference type="InterPro" id="IPR004550">
    <property type="entry name" value="AsnASE_II"/>
</dbReference>
<dbReference type="InterPro" id="IPR020827">
    <property type="entry name" value="Asparaginase/glutaminase_AS1"/>
</dbReference>
<dbReference type="Pfam" id="PF17763">
    <property type="entry name" value="Asparaginase_C"/>
    <property type="match status" value="1"/>
</dbReference>
<proteinExistence type="inferred from homology"/>
<dbReference type="InterPro" id="IPR006034">
    <property type="entry name" value="Asparaginase/glutaminase-like"/>
</dbReference>
<accession>A0ABR1YCQ2</accession>
<evidence type="ECO:0000313" key="11">
    <source>
        <dbReference type="EMBL" id="KAK8225755.1"/>
    </source>
</evidence>
<comment type="catalytic activity">
    <reaction evidence="4">
        <text>L-asparagine + H2O = L-aspartate + NH4(+)</text>
        <dbReference type="Rhea" id="RHEA:21016"/>
        <dbReference type="ChEBI" id="CHEBI:15377"/>
        <dbReference type="ChEBI" id="CHEBI:28938"/>
        <dbReference type="ChEBI" id="CHEBI:29991"/>
        <dbReference type="ChEBI" id="CHEBI:58048"/>
        <dbReference type="EC" id="3.5.1.1"/>
    </reaction>
</comment>
<dbReference type="NCBIfam" id="TIGR00520">
    <property type="entry name" value="asnASE_II"/>
    <property type="match status" value="1"/>
</dbReference>
<evidence type="ECO:0000256" key="3">
    <source>
        <dbReference type="ARBA" id="ARBA00022801"/>
    </source>
</evidence>
<dbReference type="Gene3D" id="3.40.50.1170">
    <property type="entry name" value="L-asparaginase, N-terminal domain"/>
    <property type="match status" value="1"/>
</dbReference>
<dbReference type="PRINTS" id="PR00139">
    <property type="entry name" value="ASNGLNASE"/>
</dbReference>
<reference evidence="11 12" key="1">
    <citation type="submission" date="2024-04" db="EMBL/GenBank/DDBJ databases">
        <title>Phyllosticta paracitricarpa is synonymous to the EU quarantine fungus P. citricarpa based on phylogenomic analyses.</title>
        <authorList>
            <consortium name="Lawrence Berkeley National Laboratory"/>
            <person name="Van Ingen-Buijs V.A."/>
            <person name="Van Westerhoven A.C."/>
            <person name="Haridas S."/>
            <person name="Skiadas P."/>
            <person name="Martin F."/>
            <person name="Groenewald J.Z."/>
            <person name="Crous P.W."/>
            <person name="Seidl M.F."/>
        </authorList>
    </citation>
    <scope>NUCLEOTIDE SEQUENCE [LARGE SCALE GENOMIC DNA]</scope>
    <source>
        <strain evidence="11 12">CBS 123374</strain>
    </source>
</reference>